<organism evidence="2 3">
    <name type="scientific">Stylosanthes scabra</name>
    <dbReference type="NCBI Taxonomy" id="79078"/>
    <lineage>
        <taxon>Eukaryota</taxon>
        <taxon>Viridiplantae</taxon>
        <taxon>Streptophyta</taxon>
        <taxon>Embryophyta</taxon>
        <taxon>Tracheophyta</taxon>
        <taxon>Spermatophyta</taxon>
        <taxon>Magnoliopsida</taxon>
        <taxon>eudicotyledons</taxon>
        <taxon>Gunneridae</taxon>
        <taxon>Pentapetalae</taxon>
        <taxon>rosids</taxon>
        <taxon>fabids</taxon>
        <taxon>Fabales</taxon>
        <taxon>Fabaceae</taxon>
        <taxon>Papilionoideae</taxon>
        <taxon>50 kb inversion clade</taxon>
        <taxon>dalbergioids sensu lato</taxon>
        <taxon>Dalbergieae</taxon>
        <taxon>Pterocarpus clade</taxon>
        <taxon>Stylosanthes</taxon>
    </lineage>
</organism>
<keyword evidence="1" id="KW-0472">Membrane</keyword>
<gene>
    <name evidence="2" type="ORF">PIB30_038593</name>
</gene>
<evidence type="ECO:0000313" key="2">
    <source>
        <dbReference type="EMBL" id="MED6122299.1"/>
    </source>
</evidence>
<proteinExistence type="predicted"/>
<evidence type="ECO:0000256" key="1">
    <source>
        <dbReference type="SAM" id="Phobius"/>
    </source>
</evidence>
<protein>
    <recommendedName>
        <fullName evidence="4">Zinc finger GRF-type domain-containing protein</fullName>
    </recommendedName>
</protein>
<accession>A0ABU6REL4</accession>
<reference evidence="2 3" key="1">
    <citation type="journal article" date="2023" name="Plants (Basel)">
        <title>Bridging the Gap: Combining Genomics and Transcriptomics Approaches to Understand Stylosanthes scabra, an Orphan Legume from the Brazilian Caatinga.</title>
        <authorList>
            <person name="Ferreira-Neto J.R.C."/>
            <person name="da Silva M.D."/>
            <person name="Binneck E."/>
            <person name="de Melo N.F."/>
            <person name="da Silva R.H."/>
            <person name="de Melo A.L.T.M."/>
            <person name="Pandolfi V."/>
            <person name="Bustamante F.O."/>
            <person name="Brasileiro-Vidal A.C."/>
            <person name="Benko-Iseppon A.M."/>
        </authorList>
    </citation>
    <scope>NUCLEOTIDE SEQUENCE [LARGE SCALE GENOMIC DNA]</scope>
    <source>
        <tissue evidence="2">Leaves</tissue>
    </source>
</reference>
<keyword evidence="1" id="KW-1133">Transmembrane helix</keyword>
<comment type="caution">
    <text evidence="2">The sequence shown here is derived from an EMBL/GenBank/DDBJ whole genome shotgun (WGS) entry which is preliminary data.</text>
</comment>
<sequence length="129" mass="14554">MARSIDNHKRRHLCFYGEKLVVMSSSSVSSHGRRYVAYGRMPKCSFFEWIDDEEKWKNGLTKLFSPVVKTSSIRIVLGLAASLNLKVEQLHKPIRKRSWSLALLSLLTAPLFVGALLYCVAPPPLIAPL</sequence>
<keyword evidence="3" id="KW-1185">Reference proteome</keyword>
<keyword evidence="1" id="KW-0812">Transmembrane</keyword>
<dbReference type="Proteomes" id="UP001341840">
    <property type="component" value="Unassembled WGS sequence"/>
</dbReference>
<evidence type="ECO:0008006" key="4">
    <source>
        <dbReference type="Google" id="ProtNLM"/>
    </source>
</evidence>
<feature type="transmembrane region" description="Helical" evidence="1">
    <location>
        <begin position="101"/>
        <end position="126"/>
    </location>
</feature>
<name>A0ABU6REL4_9FABA</name>
<evidence type="ECO:0000313" key="3">
    <source>
        <dbReference type="Proteomes" id="UP001341840"/>
    </source>
</evidence>
<dbReference type="EMBL" id="JASCZI010030408">
    <property type="protein sequence ID" value="MED6122299.1"/>
    <property type="molecule type" value="Genomic_DNA"/>
</dbReference>